<accession>A0A5D4KFL2</accession>
<dbReference type="CDD" id="cd12797">
    <property type="entry name" value="M23_peptidase"/>
    <property type="match status" value="1"/>
</dbReference>
<dbReference type="PANTHER" id="PTHR21666:SF270">
    <property type="entry name" value="MUREIN HYDROLASE ACTIVATOR ENVC"/>
    <property type="match status" value="1"/>
</dbReference>
<dbReference type="RefSeq" id="WP_148946295.1">
    <property type="nucleotide sequence ID" value="NZ_VTEH01000004.1"/>
</dbReference>
<dbReference type="GO" id="GO:0004222">
    <property type="term" value="F:metalloendopeptidase activity"/>
    <property type="evidence" value="ECO:0007669"/>
    <property type="project" value="TreeGrafter"/>
</dbReference>
<dbReference type="PANTHER" id="PTHR21666">
    <property type="entry name" value="PEPTIDASE-RELATED"/>
    <property type="match status" value="1"/>
</dbReference>
<feature type="compositionally biased region" description="Basic and acidic residues" evidence="2">
    <location>
        <begin position="36"/>
        <end position="60"/>
    </location>
</feature>
<protein>
    <submittedName>
        <fullName evidence="5">Peptidoglycan DD-metalloendopeptidase family protein</fullName>
    </submittedName>
</protein>
<dbReference type="InterPro" id="IPR057309">
    <property type="entry name" value="PcsB_CC"/>
</dbReference>
<keyword evidence="1" id="KW-0732">Signal</keyword>
<feature type="domain" description="Peptidoglycan hydrolase PcsB coiled-coil" evidence="4">
    <location>
        <begin position="110"/>
        <end position="184"/>
    </location>
</feature>
<organism evidence="5 6">
    <name type="scientific">Rossellomorea vietnamensis</name>
    <dbReference type="NCBI Taxonomy" id="218284"/>
    <lineage>
        <taxon>Bacteria</taxon>
        <taxon>Bacillati</taxon>
        <taxon>Bacillota</taxon>
        <taxon>Bacilli</taxon>
        <taxon>Bacillales</taxon>
        <taxon>Bacillaceae</taxon>
        <taxon>Rossellomorea</taxon>
    </lineage>
</organism>
<sequence length="460" mass="50599">MKRKTLLTLSIAATLTIGGLQTTGSTASAHSSVSDLKNKQEEVKSKKENVNQEIDKKESEISNNISRQEKIKNEIAELDNKTRDTEDRIKEKTAEIAKTNEEIEKLKAEIEELKKKIAERNELLKERARSMQEKGGSASYMDVLLGAESFGDFINRITAVNAIVSADKKIIEEQQADQASLEKKQAEVEDKLAQLEGAKAKLVSLKKDLESQKGQKNELFKQLEKEQSQLKVEKTELVAHANELEEMEKEIGGQIQAEQARLAELARQKEIERQKQLEAQRKAEAERLAAQQAAQQAAQKSSGGSSSGSSTAATPAPVQTAPVSESRWTRPSAGYITTEFGHDMLNGKPRFHYGTDIAAGGNVPIVAAADGYVIKSHYSSSYGNVVYMTHSINGQMFTTVYAHMSGAGVSSGQFVEKGQRIGTMGNTGYSFGQHLHFELHAGPWNNSKSNAVNPRKYINM</sequence>
<evidence type="ECO:0000259" key="4">
    <source>
        <dbReference type="Pfam" id="PF24568"/>
    </source>
</evidence>
<dbReference type="Gene3D" id="6.10.250.3150">
    <property type="match status" value="1"/>
</dbReference>
<feature type="compositionally biased region" description="Polar residues" evidence="2">
    <location>
        <begin position="19"/>
        <end position="35"/>
    </location>
</feature>
<evidence type="ECO:0000313" key="5">
    <source>
        <dbReference type="EMBL" id="TYR76077.1"/>
    </source>
</evidence>
<feature type="compositionally biased region" description="Low complexity" evidence="2">
    <location>
        <begin position="288"/>
        <end position="324"/>
    </location>
</feature>
<evidence type="ECO:0000259" key="3">
    <source>
        <dbReference type="Pfam" id="PF01551"/>
    </source>
</evidence>
<dbReference type="InterPro" id="IPR050570">
    <property type="entry name" value="Cell_wall_metabolism_enzyme"/>
</dbReference>
<dbReference type="Gene3D" id="2.70.70.10">
    <property type="entry name" value="Glucose Permease (Domain IIA)"/>
    <property type="match status" value="1"/>
</dbReference>
<dbReference type="Pfam" id="PF01551">
    <property type="entry name" value="Peptidase_M23"/>
    <property type="match status" value="1"/>
</dbReference>
<dbReference type="AlphaFoldDB" id="A0A5D4KFL2"/>
<feature type="region of interest" description="Disordered" evidence="2">
    <location>
        <begin position="282"/>
        <end position="330"/>
    </location>
</feature>
<dbReference type="EMBL" id="VTEH01000004">
    <property type="protein sequence ID" value="TYR76077.1"/>
    <property type="molecule type" value="Genomic_DNA"/>
</dbReference>
<evidence type="ECO:0000256" key="2">
    <source>
        <dbReference type="SAM" id="MobiDB-lite"/>
    </source>
</evidence>
<dbReference type="InterPro" id="IPR011055">
    <property type="entry name" value="Dup_hybrid_motif"/>
</dbReference>
<evidence type="ECO:0000256" key="1">
    <source>
        <dbReference type="ARBA" id="ARBA00022729"/>
    </source>
</evidence>
<dbReference type="SUPFAM" id="SSF51261">
    <property type="entry name" value="Duplicated hybrid motif"/>
    <property type="match status" value="1"/>
</dbReference>
<reference evidence="5 6" key="1">
    <citation type="submission" date="2019-08" db="EMBL/GenBank/DDBJ databases">
        <title>Bacillus genomes from the desert of Cuatro Cienegas, Coahuila.</title>
        <authorList>
            <person name="Olmedo-Alvarez G."/>
        </authorList>
    </citation>
    <scope>NUCLEOTIDE SEQUENCE [LARGE SCALE GENOMIC DNA]</scope>
    <source>
        <strain evidence="5 6">CH40_1T</strain>
    </source>
</reference>
<proteinExistence type="predicted"/>
<gene>
    <name evidence="5" type="ORF">FZC79_07950</name>
</gene>
<dbReference type="Proteomes" id="UP000323317">
    <property type="component" value="Unassembled WGS sequence"/>
</dbReference>
<dbReference type="InterPro" id="IPR016047">
    <property type="entry name" value="M23ase_b-sheet_dom"/>
</dbReference>
<comment type="caution">
    <text evidence="5">The sequence shown here is derived from an EMBL/GenBank/DDBJ whole genome shotgun (WGS) entry which is preliminary data.</text>
</comment>
<evidence type="ECO:0000313" key="6">
    <source>
        <dbReference type="Proteomes" id="UP000323317"/>
    </source>
</evidence>
<feature type="region of interest" description="Disordered" evidence="2">
    <location>
        <begin position="19"/>
        <end position="62"/>
    </location>
</feature>
<dbReference type="Pfam" id="PF24568">
    <property type="entry name" value="CC_PcsB"/>
    <property type="match status" value="1"/>
</dbReference>
<name>A0A5D4KFL2_9BACI</name>
<feature type="domain" description="M23ase beta-sheet core" evidence="3">
    <location>
        <begin position="350"/>
        <end position="453"/>
    </location>
</feature>